<sequence>MTKAVKGVYTTCELQKSEETICLFMERPLLADYKIKGEARTHVIRPEVRKTMCLRISSAKNGTHSWKEKWSSEDHRCEN</sequence>
<dbReference type="AlphaFoldDB" id="A0A8X6PQZ7"/>
<accession>A0A8X6PQZ7</accession>
<proteinExistence type="predicted"/>
<keyword evidence="2" id="KW-1185">Reference proteome</keyword>
<protein>
    <submittedName>
        <fullName evidence="1">Uncharacterized protein</fullName>
    </submittedName>
</protein>
<reference evidence="1" key="1">
    <citation type="submission" date="2020-08" db="EMBL/GenBank/DDBJ databases">
        <title>Multicomponent nature underlies the extraordinary mechanical properties of spider dragline silk.</title>
        <authorList>
            <person name="Kono N."/>
            <person name="Nakamura H."/>
            <person name="Mori M."/>
            <person name="Yoshida Y."/>
            <person name="Ohtoshi R."/>
            <person name="Malay A.D."/>
            <person name="Moran D.A.P."/>
            <person name="Tomita M."/>
            <person name="Numata K."/>
            <person name="Arakawa K."/>
        </authorList>
    </citation>
    <scope>NUCLEOTIDE SEQUENCE</scope>
</reference>
<gene>
    <name evidence="1" type="ORF">NPIL_258861</name>
</gene>
<dbReference type="EMBL" id="BMAW01071964">
    <property type="protein sequence ID" value="GFT80617.1"/>
    <property type="molecule type" value="Genomic_DNA"/>
</dbReference>
<name>A0A8X6PQZ7_NEPPI</name>
<evidence type="ECO:0000313" key="1">
    <source>
        <dbReference type="EMBL" id="GFT80617.1"/>
    </source>
</evidence>
<evidence type="ECO:0000313" key="2">
    <source>
        <dbReference type="Proteomes" id="UP000887013"/>
    </source>
</evidence>
<organism evidence="1 2">
    <name type="scientific">Nephila pilipes</name>
    <name type="common">Giant wood spider</name>
    <name type="synonym">Nephila maculata</name>
    <dbReference type="NCBI Taxonomy" id="299642"/>
    <lineage>
        <taxon>Eukaryota</taxon>
        <taxon>Metazoa</taxon>
        <taxon>Ecdysozoa</taxon>
        <taxon>Arthropoda</taxon>
        <taxon>Chelicerata</taxon>
        <taxon>Arachnida</taxon>
        <taxon>Araneae</taxon>
        <taxon>Araneomorphae</taxon>
        <taxon>Entelegynae</taxon>
        <taxon>Araneoidea</taxon>
        <taxon>Nephilidae</taxon>
        <taxon>Nephila</taxon>
    </lineage>
</organism>
<dbReference type="Proteomes" id="UP000887013">
    <property type="component" value="Unassembled WGS sequence"/>
</dbReference>
<comment type="caution">
    <text evidence="1">The sequence shown here is derived from an EMBL/GenBank/DDBJ whole genome shotgun (WGS) entry which is preliminary data.</text>
</comment>